<dbReference type="Gene3D" id="1.10.472.10">
    <property type="entry name" value="Cyclin-like"/>
    <property type="match status" value="2"/>
</dbReference>
<dbReference type="InterPro" id="IPR013763">
    <property type="entry name" value="Cyclin-like_dom"/>
</dbReference>
<reference evidence="8 9" key="1">
    <citation type="journal article" date="2019" name="Nat. Plants">
        <title>Stout camphor tree genome fills gaps in understanding of flowering plant genome evolution.</title>
        <authorList>
            <person name="Chaw S.M."/>
            <person name="Liu Y.C."/>
            <person name="Wu Y.W."/>
            <person name="Wang H.Y."/>
            <person name="Lin C.I."/>
            <person name="Wu C.S."/>
            <person name="Ke H.M."/>
            <person name="Chang L.Y."/>
            <person name="Hsu C.Y."/>
            <person name="Yang H.T."/>
            <person name="Sudianto E."/>
            <person name="Hsu M.H."/>
            <person name="Wu K.P."/>
            <person name="Wang L.N."/>
            <person name="Leebens-Mack J.H."/>
            <person name="Tsai I.J."/>
        </authorList>
    </citation>
    <scope>NUCLEOTIDE SEQUENCE [LARGE SCALE GENOMIC DNA]</scope>
    <source>
        <strain evidence="9">cv. Chaw 1501</strain>
        <tissue evidence="8">Young leaves</tissue>
    </source>
</reference>
<evidence type="ECO:0000256" key="1">
    <source>
        <dbReference type="ARBA" id="ARBA00009065"/>
    </source>
</evidence>
<dbReference type="SUPFAM" id="SSF47954">
    <property type="entry name" value="Cyclin-like"/>
    <property type="match status" value="2"/>
</dbReference>
<dbReference type="InterPro" id="IPR036915">
    <property type="entry name" value="Cyclin-like_sf"/>
</dbReference>
<sequence length="323" mass="36660">MEDFDLENPLTSSKSQEQAQTDTISELFASESDHLPSESYFQSLKSQYSLVSLRRDATSSIVKARFSCNIDPFVAYLAMNYLNRFVSRRGMLSAKPWILKLLSVSCLSLAAKMMKTALSLTDFQMDEGIIFDSQTIQRMELLILGALKWRMRSITPFAFLHFFLCFFERNDPPLKQALKARATELIFKSQNEIKILKYKSSIVAASALLSASHELSPMQFPCFLKAISSCAYVNKEELLDCCNLMQDVVMDGYGSIVFDRASSSDKAVSALDCDFLTSESENTNNISSRSDIFRSEAEIKRRKLSDFCCTETFHQLSQQMQRC</sequence>
<keyword evidence="2" id="KW-0132">Cell division</keyword>
<dbReference type="EMBL" id="QPKB01000008">
    <property type="protein sequence ID" value="RWR90937.1"/>
    <property type="molecule type" value="Genomic_DNA"/>
</dbReference>
<dbReference type="FunFam" id="1.10.472.10:FF:000040">
    <property type="entry name" value="D6-type cyclin"/>
    <property type="match status" value="1"/>
</dbReference>
<evidence type="ECO:0000256" key="3">
    <source>
        <dbReference type="ARBA" id="ARBA00023127"/>
    </source>
</evidence>
<dbReference type="PANTHER" id="PTHR10177">
    <property type="entry name" value="CYCLINS"/>
    <property type="match status" value="1"/>
</dbReference>
<dbReference type="InterPro" id="IPR004367">
    <property type="entry name" value="Cyclin_C-dom"/>
</dbReference>
<dbReference type="GO" id="GO:0051301">
    <property type="term" value="P:cell division"/>
    <property type="evidence" value="ECO:0007669"/>
    <property type="project" value="UniProtKB-KW"/>
</dbReference>
<keyword evidence="9" id="KW-1185">Reference proteome</keyword>
<feature type="domain" description="Cyclin-like" evidence="6">
    <location>
        <begin position="161"/>
        <end position="247"/>
    </location>
</feature>
<dbReference type="InterPro" id="IPR039361">
    <property type="entry name" value="Cyclin"/>
</dbReference>
<evidence type="ECO:0000256" key="2">
    <source>
        <dbReference type="ARBA" id="ARBA00022618"/>
    </source>
</evidence>
<dbReference type="SMART" id="SM01332">
    <property type="entry name" value="Cyclin_C"/>
    <property type="match status" value="1"/>
</dbReference>
<evidence type="ECO:0000259" key="7">
    <source>
        <dbReference type="SMART" id="SM01332"/>
    </source>
</evidence>
<gene>
    <name evidence="8" type="ORF">CKAN_02006800</name>
</gene>
<dbReference type="FunFam" id="1.10.472.10:FF:000060">
    <property type="entry name" value="D6-type cyclin"/>
    <property type="match status" value="1"/>
</dbReference>
<dbReference type="OrthoDB" id="306099at2759"/>
<organism evidence="8 9">
    <name type="scientific">Cinnamomum micranthum f. kanehirae</name>
    <dbReference type="NCBI Taxonomy" id="337451"/>
    <lineage>
        <taxon>Eukaryota</taxon>
        <taxon>Viridiplantae</taxon>
        <taxon>Streptophyta</taxon>
        <taxon>Embryophyta</taxon>
        <taxon>Tracheophyta</taxon>
        <taxon>Spermatophyta</taxon>
        <taxon>Magnoliopsida</taxon>
        <taxon>Magnoliidae</taxon>
        <taxon>Laurales</taxon>
        <taxon>Lauraceae</taxon>
        <taxon>Cinnamomum</taxon>
    </lineage>
</organism>
<evidence type="ECO:0000256" key="5">
    <source>
        <dbReference type="RuleBase" id="RU000383"/>
    </source>
</evidence>
<protein>
    <submittedName>
        <fullName evidence="8">Putative cyclin-D6-1</fullName>
    </submittedName>
</protein>
<dbReference type="Pfam" id="PF00134">
    <property type="entry name" value="Cyclin_N"/>
    <property type="match status" value="1"/>
</dbReference>
<evidence type="ECO:0000256" key="4">
    <source>
        <dbReference type="ARBA" id="ARBA00023306"/>
    </source>
</evidence>
<dbReference type="CDD" id="cd20544">
    <property type="entry name" value="CYCLIN_AtCycD-like_rpt2"/>
    <property type="match status" value="1"/>
</dbReference>
<evidence type="ECO:0000259" key="6">
    <source>
        <dbReference type="SMART" id="SM00385"/>
    </source>
</evidence>
<dbReference type="Pfam" id="PF02984">
    <property type="entry name" value="Cyclin_C"/>
    <property type="match status" value="1"/>
</dbReference>
<feature type="domain" description="Cyclin C-terminal" evidence="7">
    <location>
        <begin position="154"/>
        <end position="274"/>
    </location>
</feature>
<feature type="domain" description="Cyclin-like" evidence="6">
    <location>
        <begin position="59"/>
        <end position="145"/>
    </location>
</feature>
<evidence type="ECO:0000313" key="9">
    <source>
        <dbReference type="Proteomes" id="UP000283530"/>
    </source>
</evidence>
<name>A0A3S3N2A1_9MAGN</name>
<keyword evidence="4" id="KW-0131">Cell cycle</keyword>
<evidence type="ECO:0000313" key="8">
    <source>
        <dbReference type="EMBL" id="RWR90937.1"/>
    </source>
</evidence>
<dbReference type="InterPro" id="IPR006671">
    <property type="entry name" value="Cyclin_N"/>
</dbReference>
<comment type="caution">
    <text evidence="8">The sequence shown here is derived from an EMBL/GenBank/DDBJ whole genome shotgun (WGS) entry which is preliminary data.</text>
</comment>
<proteinExistence type="inferred from homology"/>
<accession>A0A3S3N2A1</accession>
<keyword evidence="3 5" id="KW-0195">Cyclin</keyword>
<dbReference type="SMART" id="SM00385">
    <property type="entry name" value="CYCLIN"/>
    <property type="match status" value="2"/>
</dbReference>
<dbReference type="STRING" id="337451.A0A3S3N2A1"/>
<dbReference type="Proteomes" id="UP000283530">
    <property type="component" value="Unassembled WGS sequence"/>
</dbReference>
<dbReference type="AlphaFoldDB" id="A0A3S3N2A1"/>
<comment type="similarity">
    <text evidence="1">Belongs to the cyclin family. Cyclin D subfamily.</text>
</comment>